<name>A0A841JWJ8_9BACT</name>
<keyword evidence="2" id="KW-1185">Reference proteome</keyword>
<comment type="caution">
    <text evidence="1">The sequence shown here is derived from an EMBL/GenBank/DDBJ whole genome shotgun (WGS) entry which is preliminary data.</text>
</comment>
<protein>
    <submittedName>
        <fullName evidence="1">DNA-directed RNA polymerase specialized sigma24 family protein</fullName>
    </submittedName>
</protein>
<proteinExistence type="predicted"/>
<dbReference type="GO" id="GO:0000428">
    <property type="term" value="C:DNA-directed RNA polymerase complex"/>
    <property type="evidence" value="ECO:0007669"/>
    <property type="project" value="UniProtKB-KW"/>
</dbReference>
<evidence type="ECO:0000313" key="2">
    <source>
        <dbReference type="Proteomes" id="UP000538666"/>
    </source>
</evidence>
<evidence type="ECO:0000313" key="1">
    <source>
        <dbReference type="EMBL" id="MBB6145726.1"/>
    </source>
</evidence>
<reference evidence="1 2" key="1">
    <citation type="submission" date="2020-08" db="EMBL/GenBank/DDBJ databases">
        <title>Genomic Encyclopedia of Type Strains, Phase IV (KMG-IV): sequencing the most valuable type-strain genomes for metagenomic binning, comparative biology and taxonomic classification.</title>
        <authorList>
            <person name="Goeker M."/>
        </authorList>
    </citation>
    <scope>NUCLEOTIDE SEQUENCE [LARGE SCALE GENOMIC DNA]</scope>
    <source>
        <strain evidence="1 2">DSM 103733</strain>
    </source>
</reference>
<organism evidence="1 2">
    <name type="scientific">Silvibacterium bohemicum</name>
    <dbReference type="NCBI Taxonomy" id="1577686"/>
    <lineage>
        <taxon>Bacteria</taxon>
        <taxon>Pseudomonadati</taxon>
        <taxon>Acidobacteriota</taxon>
        <taxon>Terriglobia</taxon>
        <taxon>Terriglobales</taxon>
        <taxon>Acidobacteriaceae</taxon>
        <taxon>Silvibacterium</taxon>
    </lineage>
</organism>
<keyword evidence="1" id="KW-0240">DNA-directed RNA polymerase</keyword>
<dbReference type="AlphaFoldDB" id="A0A841JWJ8"/>
<gene>
    <name evidence="1" type="ORF">HNQ77_003687</name>
</gene>
<dbReference type="Proteomes" id="UP000538666">
    <property type="component" value="Unassembled WGS sequence"/>
</dbReference>
<keyword evidence="1" id="KW-0804">Transcription</keyword>
<dbReference type="EMBL" id="JACHEK010000007">
    <property type="protein sequence ID" value="MBB6145726.1"/>
    <property type="molecule type" value="Genomic_DNA"/>
</dbReference>
<accession>A0A841JWJ8</accession>
<sequence length="67" mass="7491">MRLDAPSQELVARITLQEYTQAETAELTGQSLRSVTRKYADVLDRLTAIFIEAELLDPAYGQSCQDS</sequence>
<dbReference type="RefSeq" id="WP_231581467.1">
    <property type="nucleotide sequence ID" value="NZ_JACHEK010000007.1"/>
</dbReference>